<dbReference type="GO" id="GO:0005737">
    <property type="term" value="C:cytoplasm"/>
    <property type="evidence" value="ECO:0007669"/>
    <property type="project" value="TreeGrafter"/>
</dbReference>
<comment type="caution">
    <text evidence="2">The sequence shown here is derived from an EMBL/GenBank/DDBJ whole genome shotgun (WGS) entry which is preliminary data.</text>
</comment>
<protein>
    <submittedName>
        <fullName evidence="2">NAD-dependent epimerase/dehydratase family protein</fullName>
    </submittedName>
</protein>
<feature type="domain" description="NAD-dependent epimerase/dehydratase" evidence="1">
    <location>
        <begin position="21"/>
        <end position="242"/>
    </location>
</feature>
<organism evidence="2 3">
    <name type="scientific">Corallincola holothuriorum</name>
    <dbReference type="NCBI Taxonomy" id="2282215"/>
    <lineage>
        <taxon>Bacteria</taxon>
        <taxon>Pseudomonadati</taxon>
        <taxon>Pseudomonadota</taxon>
        <taxon>Gammaproteobacteria</taxon>
        <taxon>Alteromonadales</taxon>
        <taxon>Psychromonadaceae</taxon>
        <taxon>Corallincola</taxon>
    </lineage>
</organism>
<evidence type="ECO:0000313" key="3">
    <source>
        <dbReference type="Proteomes" id="UP000252558"/>
    </source>
</evidence>
<accession>A0A368NPK8</accession>
<dbReference type="Proteomes" id="UP000252558">
    <property type="component" value="Unassembled WGS sequence"/>
</dbReference>
<dbReference type="GO" id="GO:0004029">
    <property type="term" value="F:aldehyde dehydrogenase (NAD+) activity"/>
    <property type="evidence" value="ECO:0007669"/>
    <property type="project" value="TreeGrafter"/>
</dbReference>
<dbReference type="InterPro" id="IPR001509">
    <property type="entry name" value="Epimerase_deHydtase"/>
</dbReference>
<sequence>MTVLMFKAARGIEMTESKIAFVTGATGFLGGHLVRQLTDTGWTVYALKRASSDTSALADLAVFWIEADLLDIDSIEEALPAHCDALFHVASDTSVWRRHDDRQTRINIDGTRALLKMAERQRIGRFIYTSSISAYGFHQGVINEQSQKLGKNSGVNYLHTKCCADQMVIEAAGRLDTVVLNPCHIMGPGDRHNWMQLFRLIKTNRLPGIPPGGGPFCHVAEVARAHISAYEQGRRGENYILGGQYHQMKEVCEQIAKLQRVPLSAKVIPASFLLLIGYCKQALAALTNREPDITPEKAAMVSKKVMADSHKAREQFGYNDQVPLTQILSETNDWLVAKKLI</sequence>
<evidence type="ECO:0000313" key="2">
    <source>
        <dbReference type="EMBL" id="RCU51795.1"/>
    </source>
</evidence>
<evidence type="ECO:0000259" key="1">
    <source>
        <dbReference type="Pfam" id="PF01370"/>
    </source>
</evidence>
<name>A0A368NPK8_9GAMM</name>
<dbReference type="PANTHER" id="PTHR48079">
    <property type="entry name" value="PROTEIN YEEZ"/>
    <property type="match status" value="1"/>
</dbReference>
<dbReference type="InterPro" id="IPR036291">
    <property type="entry name" value="NAD(P)-bd_dom_sf"/>
</dbReference>
<gene>
    <name evidence="2" type="ORF">DU002_04825</name>
</gene>
<dbReference type="SUPFAM" id="SSF51735">
    <property type="entry name" value="NAD(P)-binding Rossmann-fold domains"/>
    <property type="match status" value="1"/>
</dbReference>
<reference evidence="2 3" key="1">
    <citation type="submission" date="2018-07" db="EMBL/GenBank/DDBJ databases">
        <title>Corallincola holothuriorum sp. nov., a new facultative anaerobe isolated from sea cucumber Apostichopus japonicus.</title>
        <authorList>
            <person name="Xia H."/>
        </authorList>
    </citation>
    <scope>NUCLEOTIDE SEQUENCE [LARGE SCALE GENOMIC DNA]</scope>
    <source>
        <strain evidence="2 3">C4</strain>
    </source>
</reference>
<dbReference type="EMBL" id="QPID01000002">
    <property type="protein sequence ID" value="RCU51795.1"/>
    <property type="molecule type" value="Genomic_DNA"/>
</dbReference>
<dbReference type="Pfam" id="PF01370">
    <property type="entry name" value="Epimerase"/>
    <property type="match status" value="1"/>
</dbReference>
<dbReference type="InterPro" id="IPR051783">
    <property type="entry name" value="NAD(P)-dependent_oxidoreduct"/>
</dbReference>
<dbReference type="AlphaFoldDB" id="A0A368NPK8"/>
<dbReference type="PANTHER" id="PTHR48079:SF6">
    <property type="entry name" value="NAD(P)-BINDING DOMAIN-CONTAINING PROTEIN-RELATED"/>
    <property type="match status" value="1"/>
</dbReference>
<dbReference type="Gene3D" id="3.40.50.720">
    <property type="entry name" value="NAD(P)-binding Rossmann-like Domain"/>
    <property type="match status" value="1"/>
</dbReference>
<proteinExistence type="predicted"/>
<keyword evidence="3" id="KW-1185">Reference proteome</keyword>